<gene>
    <name evidence="2" type="ORF">PR048_031767</name>
</gene>
<protein>
    <submittedName>
        <fullName evidence="2">Uncharacterized protein</fullName>
    </submittedName>
</protein>
<accession>A0ABQ9G945</accession>
<evidence type="ECO:0000256" key="1">
    <source>
        <dbReference type="SAM" id="MobiDB-lite"/>
    </source>
</evidence>
<organism evidence="2 3">
    <name type="scientific">Dryococelus australis</name>
    <dbReference type="NCBI Taxonomy" id="614101"/>
    <lineage>
        <taxon>Eukaryota</taxon>
        <taxon>Metazoa</taxon>
        <taxon>Ecdysozoa</taxon>
        <taxon>Arthropoda</taxon>
        <taxon>Hexapoda</taxon>
        <taxon>Insecta</taxon>
        <taxon>Pterygota</taxon>
        <taxon>Neoptera</taxon>
        <taxon>Polyneoptera</taxon>
        <taxon>Phasmatodea</taxon>
        <taxon>Verophasmatodea</taxon>
        <taxon>Anareolatae</taxon>
        <taxon>Phasmatidae</taxon>
        <taxon>Eurycanthinae</taxon>
        <taxon>Dryococelus</taxon>
    </lineage>
</organism>
<proteinExistence type="predicted"/>
<keyword evidence="3" id="KW-1185">Reference proteome</keyword>
<dbReference type="EMBL" id="JARBHB010000015">
    <property type="protein sequence ID" value="KAJ8867958.1"/>
    <property type="molecule type" value="Genomic_DNA"/>
</dbReference>
<feature type="region of interest" description="Disordered" evidence="1">
    <location>
        <begin position="85"/>
        <end position="104"/>
    </location>
</feature>
<dbReference type="Proteomes" id="UP001159363">
    <property type="component" value="Chromosome 14"/>
</dbReference>
<reference evidence="2 3" key="1">
    <citation type="submission" date="2023-02" db="EMBL/GenBank/DDBJ databases">
        <title>LHISI_Scaffold_Assembly.</title>
        <authorList>
            <person name="Stuart O.P."/>
            <person name="Cleave R."/>
            <person name="Magrath M.J.L."/>
            <person name="Mikheyev A.S."/>
        </authorList>
    </citation>
    <scope>NUCLEOTIDE SEQUENCE [LARGE SCALE GENOMIC DNA]</scope>
    <source>
        <strain evidence="2">Daus_M_001</strain>
        <tissue evidence="2">Leg muscle</tissue>
    </source>
</reference>
<name>A0ABQ9G945_9NEOP</name>
<evidence type="ECO:0000313" key="3">
    <source>
        <dbReference type="Proteomes" id="UP001159363"/>
    </source>
</evidence>
<evidence type="ECO:0000313" key="2">
    <source>
        <dbReference type="EMBL" id="KAJ8867958.1"/>
    </source>
</evidence>
<comment type="caution">
    <text evidence="2">The sequence shown here is derived from an EMBL/GenBank/DDBJ whole genome shotgun (WGS) entry which is preliminary data.</text>
</comment>
<sequence>MKDLKLKECNKRNFDRGHGAKELRQLTRGERVWIRNMKRYGKIHAYAPFPRSYIVQTWQGQVQRNRVHLIRAPEGSRLDRSFHEAPETLQPHHLMNHHPLLDPQ</sequence>